<dbReference type="InterPro" id="IPR047057">
    <property type="entry name" value="MerR_fam"/>
</dbReference>
<keyword evidence="1" id="KW-0678">Repressor</keyword>
<reference evidence="6 7" key="1">
    <citation type="submission" date="2020-07" db="EMBL/GenBank/DDBJ databases">
        <title>Sequencing the genomes of 1000 actinobacteria strains.</title>
        <authorList>
            <person name="Klenk H.-P."/>
        </authorList>
    </citation>
    <scope>NUCLEOTIDE SEQUENCE [LARGE SCALE GENOMIC DNA]</scope>
    <source>
        <strain evidence="6 7">DSM 21350</strain>
    </source>
</reference>
<dbReference type="EMBL" id="JACCBG010000001">
    <property type="protein sequence ID" value="NYD41802.1"/>
    <property type="molecule type" value="Genomic_DNA"/>
</dbReference>
<keyword evidence="7" id="KW-1185">Reference proteome</keyword>
<dbReference type="SMART" id="SM00422">
    <property type="entry name" value="HTH_MERR"/>
    <property type="match status" value="1"/>
</dbReference>
<evidence type="ECO:0000313" key="7">
    <source>
        <dbReference type="Proteomes" id="UP000535511"/>
    </source>
</evidence>
<dbReference type="Pfam" id="PF10069">
    <property type="entry name" value="DICT"/>
    <property type="match status" value="1"/>
</dbReference>
<keyword evidence="3" id="KW-0238">DNA-binding</keyword>
<dbReference type="PANTHER" id="PTHR30204:SF69">
    <property type="entry name" value="MERR-FAMILY TRANSCRIPTIONAL REGULATOR"/>
    <property type="match status" value="1"/>
</dbReference>
<dbReference type="SUPFAM" id="SSF46955">
    <property type="entry name" value="Putative DNA-binding domain"/>
    <property type="match status" value="1"/>
</dbReference>
<protein>
    <submittedName>
        <fullName evidence="6">DICT domain-containing protein</fullName>
    </submittedName>
</protein>
<proteinExistence type="predicted"/>
<gene>
    <name evidence="6" type="ORF">BJZ21_001885</name>
</gene>
<dbReference type="GO" id="GO:0003700">
    <property type="term" value="F:DNA-binding transcription factor activity"/>
    <property type="evidence" value="ECO:0007669"/>
    <property type="project" value="InterPro"/>
</dbReference>
<evidence type="ECO:0000313" key="6">
    <source>
        <dbReference type="EMBL" id="NYD41802.1"/>
    </source>
</evidence>
<dbReference type="PANTHER" id="PTHR30204">
    <property type="entry name" value="REDOX-CYCLING DRUG-SENSING TRANSCRIPTIONAL ACTIVATOR SOXR"/>
    <property type="match status" value="1"/>
</dbReference>
<dbReference type="InterPro" id="IPR009061">
    <property type="entry name" value="DNA-bd_dom_put_sf"/>
</dbReference>
<accession>A0A7Y9E6B4</accession>
<evidence type="ECO:0000256" key="2">
    <source>
        <dbReference type="ARBA" id="ARBA00023015"/>
    </source>
</evidence>
<dbReference type="Pfam" id="PF13411">
    <property type="entry name" value="MerR_1"/>
    <property type="match status" value="1"/>
</dbReference>
<organism evidence="6 7">
    <name type="scientific">Nocardioides panaciterrulae</name>
    <dbReference type="NCBI Taxonomy" id="661492"/>
    <lineage>
        <taxon>Bacteria</taxon>
        <taxon>Bacillati</taxon>
        <taxon>Actinomycetota</taxon>
        <taxon>Actinomycetes</taxon>
        <taxon>Propionibacteriales</taxon>
        <taxon>Nocardioidaceae</taxon>
        <taxon>Nocardioides</taxon>
    </lineage>
</organism>
<keyword evidence="2" id="KW-0805">Transcription regulation</keyword>
<name>A0A7Y9E6B4_9ACTN</name>
<feature type="domain" description="HTH merR-type" evidence="5">
    <location>
        <begin position="16"/>
        <end position="86"/>
    </location>
</feature>
<evidence type="ECO:0000256" key="4">
    <source>
        <dbReference type="ARBA" id="ARBA00023163"/>
    </source>
</evidence>
<evidence type="ECO:0000259" key="5">
    <source>
        <dbReference type="PROSITE" id="PS50937"/>
    </source>
</evidence>
<dbReference type="GO" id="GO:0003677">
    <property type="term" value="F:DNA binding"/>
    <property type="evidence" value="ECO:0007669"/>
    <property type="project" value="UniProtKB-KW"/>
</dbReference>
<dbReference type="PROSITE" id="PS50937">
    <property type="entry name" value="HTH_MERR_2"/>
    <property type="match status" value="1"/>
</dbReference>
<evidence type="ECO:0000256" key="1">
    <source>
        <dbReference type="ARBA" id="ARBA00022491"/>
    </source>
</evidence>
<dbReference type="InterPro" id="IPR000551">
    <property type="entry name" value="MerR-type_HTH_dom"/>
</dbReference>
<sequence>MTSAPNPAPAGGPQPVLTIGELSRRTGVTPATLRMWEARHGFPEPLRLASGHRRYAEEQVAAVDRVVRRRETGVRLDVAIAEVLAAAEPTTPSVFAELRRRHPQLMPQRLRKATLLALSWAIEDEFCSRAERAHLFAGFQHERFLRAAEPRWVELARVSASTLVFAAPAPESRPQSALRLVGLEPEDPMRREWFVICESRELPVVLTAWELPGQGDVADRERLFEAIWTVEPGAVRDAARVCARVAQSHGCAEAAPLLYELADEPGPAFADAAAVTTLFNRVVAYADRFGG</sequence>
<dbReference type="RefSeq" id="WP_179663498.1">
    <property type="nucleotide sequence ID" value="NZ_JACCBG010000001.1"/>
</dbReference>
<comment type="caution">
    <text evidence="6">The sequence shown here is derived from an EMBL/GenBank/DDBJ whole genome shotgun (WGS) entry which is preliminary data.</text>
</comment>
<dbReference type="Proteomes" id="UP000535511">
    <property type="component" value="Unassembled WGS sequence"/>
</dbReference>
<dbReference type="InterPro" id="IPR019278">
    <property type="entry name" value="DICT_dom"/>
</dbReference>
<dbReference type="AlphaFoldDB" id="A0A7Y9E6B4"/>
<evidence type="ECO:0000256" key="3">
    <source>
        <dbReference type="ARBA" id="ARBA00023125"/>
    </source>
</evidence>
<dbReference type="Gene3D" id="1.10.1660.10">
    <property type="match status" value="1"/>
</dbReference>
<keyword evidence="4" id="KW-0804">Transcription</keyword>